<feature type="region of interest" description="Disordered" evidence="2">
    <location>
        <begin position="828"/>
        <end position="875"/>
    </location>
</feature>
<dbReference type="EMBL" id="HE575323">
    <property type="protein sequence ID" value="CCC93983.1"/>
    <property type="molecule type" value="Genomic_DNA"/>
</dbReference>
<sequence length="875" mass="98258">MIPVAGRRRGLAPTSNSAGPVDNGSSSFLGGAIAPSPAPVAAQDALSFLDFDDDVPMQVPSLTGASRKAVVPDAPAQAAPSFLDFDDDDDKPALRSAPTHPAAPAAARDVSASGAPTRLAPSFLDFDDDDNVPVQQPAPSMPFAQVPLQLESTWRELQEELRSVQTNCSLCEESIRRLENGEDELCAELKSLEEQFQLKQEEEAKAISAEEDFQRDLELHRQKLKEKSEETCAHELTESSDLVRARVEGELNSLIAQKEEQKLRLLAVEERHNAMDKSLNSVELHERAVSQLQERLKEVLNDIGTTTCLRIKPVLTNSIRDTLAQFAQERSDMLSNDRNRRREQLLAFRKSIDDEFLNLREERRAKHQGRADAIFGGKVFKTRSELERHVTDSRERFMQTQRAMMEEARKNALVSFNSIACRGAEDTEKLQAKLKEELKSIEMRYAAELAHHARLQAAERDSISKPRGRGVEKTPEISPLSITKVVEKDSRYLRERVEQLRHSVLLDIQDLSATSAQPNCESLALLGKERMLGELEEKTRLLSRQFGMQWQRFKAAVEPLYQCVNRMARELEEARVRAAAQQYDTECIYREWTQDVRRELSRCLITGGVPSNCAELQSGLTCLTRVVEVMLGRAQSLLDTQKQRCGRFKVFEVDMKQQFSSLVQHRATSNGVLRSVFDQYESLFLTAVEVEAKRKTLEVGADDYEKARDLLAQKKAVLDEKVKAAQKLSEKLRRNSQKYERKVKHRLQDGNVETKSTVMNDIMLVNLFLDNMRRTNLVGKQNVCTPSKDKRSAGDALRRSLDGSEGRDENLRTESVLDFVTLLSFDGTSSHSAERTDDCSTDHSQPCRSSRGAASADPSGDGTSGTCYTTPSTFH</sequence>
<accession>G0UX66</accession>
<name>G0UX66_TRYCI</name>
<feature type="compositionally biased region" description="Basic and acidic residues" evidence="2">
    <location>
        <begin position="832"/>
        <end position="841"/>
    </location>
</feature>
<protein>
    <submittedName>
        <fullName evidence="3">Uncharacterized protein</fullName>
    </submittedName>
</protein>
<dbReference type="VEuPathDB" id="TriTrypDB:TcIL3000_10_7580"/>
<organism evidence="3">
    <name type="scientific">Trypanosoma congolense (strain IL3000)</name>
    <dbReference type="NCBI Taxonomy" id="1068625"/>
    <lineage>
        <taxon>Eukaryota</taxon>
        <taxon>Discoba</taxon>
        <taxon>Euglenozoa</taxon>
        <taxon>Kinetoplastea</taxon>
        <taxon>Metakinetoplastina</taxon>
        <taxon>Trypanosomatida</taxon>
        <taxon>Trypanosomatidae</taxon>
        <taxon>Trypanosoma</taxon>
        <taxon>Nannomonas</taxon>
    </lineage>
</organism>
<evidence type="ECO:0000256" key="1">
    <source>
        <dbReference type="SAM" id="Coils"/>
    </source>
</evidence>
<reference evidence="3" key="1">
    <citation type="journal article" date="2012" name="Proc. Natl. Acad. Sci. U.S.A.">
        <title>Antigenic diversity is generated by distinct evolutionary mechanisms in African trypanosome species.</title>
        <authorList>
            <person name="Jackson A.P."/>
            <person name="Berry A."/>
            <person name="Aslett M."/>
            <person name="Allison H.C."/>
            <person name="Burton P."/>
            <person name="Vavrova-Anderson J."/>
            <person name="Brown R."/>
            <person name="Browne H."/>
            <person name="Corton N."/>
            <person name="Hauser H."/>
            <person name="Gamble J."/>
            <person name="Gilderthorp R."/>
            <person name="Marcello L."/>
            <person name="McQuillan J."/>
            <person name="Otto T.D."/>
            <person name="Quail M.A."/>
            <person name="Sanders M.J."/>
            <person name="van Tonder A."/>
            <person name="Ginger M.L."/>
            <person name="Field M.C."/>
            <person name="Barry J.D."/>
            <person name="Hertz-Fowler C."/>
            <person name="Berriman M."/>
        </authorList>
    </citation>
    <scope>NUCLEOTIDE SEQUENCE</scope>
    <source>
        <strain evidence="3">IL3000</strain>
    </source>
</reference>
<feature type="region of interest" description="Disordered" evidence="2">
    <location>
        <begin position="79"/>
        <end position="127"/>
    </location>
</feature>
<dbReference type="AlphaFoldDB" id="G0UX66"/>
<feature type="compositionally biased region" description="Polar residues" evidence="2">
    <location>
        <begin position="864"/>
        <end position="875"/>
    </location>
</feature>
<feature type="compositionally biased region" description="Basic residues" evidence="2">
    <location>
        <begin position="1"/>
        <end position="10"/>
    </location>
</feature>
<feature type="compositionally biased region" description="Polar residues" evidence="2">
    <location>
        <begin position="13"/>
        <end position="28"/>
    </location>
</feature>
<proteinExistence type="predicted"/>
<evidence type="ECO:0000313" key="3">
    <source>
        <dbReference type="EMBL" id="CCC93983.1"/>
    </source>
</evidence>
<feature type="coiled-coil region" evidence="1">
    <location>
        <begin position="715"/>
        <end position="742"/>
    </location>
</feature>
<keyword evidence="1" id="KW-0175">Coiled coil</keyword>
<gene>
    <name evidence="3" type="ORF">TCIL3000_10_7580</name>
</gene>
<feature type="region of interest" description="Disordered" evidence="2">
    <location>
        <begin position="1"/>
        <end position="34"/>
    </location>
</feature>
<feature type="region of interest" description="Disordered" evidence="2">
    <location>
        <begin position="780"/>
        <end position="809"/>
    </location>
</feature>
<feature type="compositionally biased region" description="Low complexity" evidence="2">
    <location>
        <begin position="96"/>
        <end position="116"/>
    </location>
</feature>
<feature type="coiled-coil region" evidence="1">
    <location>
        <begin position="175"/>
        <end position="302"/>
    </location>
</feature>
<feature type="compositionally biased region" description="Basic and acidic residues" evidence="2">
    <location>
        <begin position="787"/>
        <end position="809"/>
    </location>
</feature>
<evidence type="ECO:0000256" key="2">
    <source>
        <dbReference type="SAM" id="MobiDB-lite"/>
    </source>
</evidence>